<organism evidence="2 3">
    <name type="scientific">Athelia psychrophila</name>
    <dbReference type="NCBI Taxonomy" id="1759441"/>
    <lineage>
        <taxon>Eukaryota</taxon>
        <taxon>Fungi</taxon>
        <taxon>Dikarya</taxon>
        <taxon>Basidiomycota</taxon>
        <taxon>Agaricomycotina</taxon>
        <taxon>Agaricomycetes</taxon>
        <taxon>Agaricomycetidae</taxon>
        <taxon>Atheliales</taxon>
        <taxon>Atheliaceae</taxon>
        <taxon>Athelia</taxon>
    </lineage>
</organism>
<dbReference type="SUPFAM" id="SSF52540">
    <property type="entry name" value="P-loop containing nucleoside triphosphate hydrolases"/>
    <property type="match status" value="1"/>
</dbReference>
<gene>
    <name evidence="2" type="ORF">FIBSPDRAFT_917323</name>
</gene>
<evidence type="ECO:0000313" key="2">
    <source>
        <dbReference type="EMBL" id="KZP29659.1"/>
    </source>
</evidence>
<dbReference type="GO" id="GO:0043139">
    <property type="term" value="F:5'-3' DNA helicase activity"/>
    <property type="evidence" value="ECO:0007669"/>
    <property type="project" value="TreeGrafter"/>
</dbReference>
<name>A0A166SNP0_9AGAM</name>
<dbReference type="InterPro" id="IPR041677">
    <property type="entry name" value="DNA2/NAM7_AAA_11"/>
</dbReference>
<dbReference type="InterPro" id="IPR027417">
    <property type="entry name" value="P-loop_NTPase"/>
</dbReference>
<dbReference type="AlphaFoldDB" id="A0A166SNP0"/>
<dbReference type="EMBL" id="KV417497">
    <property type="protein sequence ID" value="KZP29659.1"/>
    <property type="molecule type" value="Genomic_DNA"/>
</dbReference>
<feature type="domain" description="DNA2/NAM7 helicase helicase" evidence="1">
    <location>
        <begin position="917"/>
        <end position="991"/>
    </location>
</feature>
<dbReference type="OrthoDB" id="6513042at2759"/>
<proteinExistence type="predicted"/>
<protein>
    <recommendedName>
        <fullName evidence="1">DNA2/NAM7 helicase helicase domain-containing protein</fullName>
    </recommendedName>
</protein>
<dbReference type="Proteomes" id="UP000076532">
    <property type="component" value="Unassembled WGS sequence"/>
</dbReference>
<dbReference type="Pfam" id="PF13086">
    <property type="entry name" value="AAA_11"/>
    <property type="match status" value="1"/>
</dbReference>
<dbReference type="STRING" id="436010.A0A166SNP0"/>
<dbReference type="PANTHER" id="PTHR43788:SF8">
    <property type="entry name" value="DNA-BINDING PROTEIN SMUBP-2"/>
    <property type="match status" value="1"/>
</dbReference>
<evidence type="ECO:0000313" key="3">
    <source>
        <dbReference type="Proteomes" id="UP000076532"/>
    </source>
</evidence>
<accession>A0A166SNP0</accession>
<dbReference type="InterPro" id="IPR050534">
    <property type="entry name" value="Coronavir_polyprotein_1ab"/>
</dbReference>
<evidence type="ECO:0000259" key="1">
    <source>
        <dbReference type="Pfam" id="PF13086"/>
    </source>
</evidence>
<keyword evidence="3" id="KW-1185">Reference proteome</keyword>
<dbReference type="Gene3D" id="3.40.50.300">
    <property type="entry name" value="P-loop containing nucleotide triphosphate hydrolases"/>
    <property type="match status" value="1"/>
</dbReference>
<sequence length="1042" mass="117255">MQGQKSLSATNIATAHHLGCDLYLHQSYHGPRHARRESKQHDATLSESELANAQFARGMEWETSLLRWLDDEGLLSNVFAGSLEGHEILEILQWDERDHFFLAGLSFWPPQDALNAEFAKAGMLPVRFGMAKPDLLEVRRSEDGIITWKVIDAKASQSLKTSHLVQIYFYTICLSLMLPPPFRPSGKGGIWLPPQDDSSNIRPSLAMIETVDFNLISDSMRGFLFSRLPKIIAQPQEKVRWHFNPLCRTCPFEPDCRERAAREQTLGSMPNISLADADTLSRLVSLSRASQSEGISDIEELHKLFANPSKMESFAQQSPSTFRKSKRILGVPHRERNGSASTSSIVEASRGNEITIINRRNFTFPRSEDIAVIISLLSDPSSKAIAGCTISVFSTILALRKFEPVQGKTIDLVPNLASTIRTIFALREHCNPIPRTQFYVFSAAEHTSLQRCLVDTALTLDPHQHSLHADVRLCIGAVSEGASLLSTAFQPLVLSGALLDFLGKKGARRKAELQRCLERLGLPATGLVEELRSRIENEVERLKREGGRSTDPSSNMELGQLPRVVVIAREIERLLALPIPGFWDLPECSALMVSPELRAPSDEEIFLQYKKENHAQLQALLVKRNACIYAVIQSLRTHVSSAPRNLLVNEARILSAEFMDICKQEQLRKLFFMQQFEVLAKLAELWRTRIDGCPDAPVLEYRFSRASRNAVIEHHFILISGALDIPADKDRAFYDYLLSEDRDDTLTGSSVSGQSDLPAEALFDDLSVSGLMFPLTKYTRRKWDKQHPIVQQHLLVADLRDIRIEGHNTTVILQTWGSYGLKPTAGKQYRLSPRLVDFNLTKILSTLFELDLRTDDDDSEGSSVPYVQMITNPRSLVYDDDYLLESKALLRTEEALQRQFRQIHELGSEPAGALILKSSQRAATRRLLSHRLTIIWGPPGTGKTYTVALSLLRLFDMRSRLSQPSGFVVFLTAMTHAAIEACLSKLANLTERYRQIPNLPHSWLDKLHIEHVLKGSDHTAPRLDHDYIYAGTVFQVRISSLQ</sequence>
<dbReference type="PANTHER" id="PTHR43788">
    <property type="entry name" value="DNA2/NAM7 HELICASE FAMILY MEMBER"/>
    <property type="match status" value="1"/>
</dbReference>
<reference evidence="2 3" key="1">
    <citation type="journal article" date="2016" name="Mol. Biol. Evol.">
        <title>Comparative Genomics of Early-Diverging Mushroom-Forming Fungi Provides Insights into the Origins of Lignocellulose Decay Capabilities.</title>
        <authorList>
            <person name="Nagy L.G."/>
            <person name="Riley R."/>
            <person name="Tritt A."/>
            <person name="Adam C."/>
            <person name="Daum C."/>
            <person name="Floudas D."/>
            <person name="Sun H."/>
            <person name="Yadav J.S."/>
            <person name="Pangilinan J."/>
            <person name="Larsson K.H."/>
            <person name="Matsuura K."/>
            <person name="Barry K."/>
            <person name="Labutti K."/>
            <person name="Kuo R."/>
            <person name="Ohm R.A."/>
            <person name="Bhattacharya S.S."/>
            <person name="Shirouzu T."/>
            <person name="Yoshinaga Y."/>
            <person name="Martin F.M."/>
            <person name="Grigoriev I.V."/>
            <person name="Hibbett D.S."/>
        </authorList>
    </citation>
    <scope>NUCLEOTIDE SEQUENCE [LARGE SCALE GENOMIC DNA]</scope>
    <source>
        <strain evidence="2 3">CBS 109695</strain>
    </source>
</reference>